<comment type="caution">
    <text evidence="1">The sequence shown here is derived from an EMBL/GenBank/DDBJ whole genome shotgun (WGS) entry which is preliminary data.</text>
</comment>
<evidence type="ECO:0000313" key="1">
    <source>
        <dbReference type="EMBL" id="OAY60455.1"/>
    </source>
</evidence>
<name>A0A2C9WKA3_MANES</name>
<dbReference type="AlphaFoldDB" id="A0A2C9WKA3"/>
<evidence type="ECO:0000313" key="2">
    <source>
        <dbReference type="Proteomes" id="UP000091857"/>
    </source>
</evidence>
<dbReference type="Gramene" id="Manes.01G114000.1.v8.1">
    <property type="protein sequence ID" value="Manes.01G114000.1.v8.1.CDS.1"/>
    <property type="gene ID" value="Manes.01G114000.v8.1"/>
</dbReference>
<dbReference type="EMBL" id="CM004387">
    <property type="protein sequence ID" value="OAY60455.1"/>
    <property type="molecule type" value="Genomic_DNA"/>
</dbReference>
<dbReference type="InterPro" id="IPR025322">
    <property type="entry name" value="PADRE_dom"/>
</dbReference>
<sequence>MGNYLSRKLVNPLLFKNPKSIKVVFPSGEIRQIHQPTKAADLMMETPNFFVVNSASLKIGKKFRALSADDDLHKANVYFMLPMDRKNYVVTASDLGALFRTAHTRAVKRIAGGKFRVRPDTAEGSVDAVVVPKLRLEGIGEVSTPEFKYMLSMSRSRKPLLATIDEEPVRSISAGGRM</sequence>
<organism evidence="1 2">
    <name type="scientific">Manihot esculenta</name>
    <name type="common">Cassava</name>
    <name type="synonym">Jatropha manihot</name>
    <dbReference type="NCBI Taxonomy" id="3983"/>
    <lineage>
        <taxon>Eukaryota</taxon>
        <taxon>Viridiplantae</taxon>
        <taxon>Streptophyta</taxon>
        <taxon>Embryophyta</taxon>
        <taxon>Tracheophyta</taxon>
        <taxon>Spermatophyta</taxon>
        <taxon>Magnoliopsida</taxon>
        <taxon>eudicotyledons</taxon>
        <taxon>Gunneridae</taxon>
        <taxon>Pentapetalae</taxon>
        <taxon>rosids</taxon>
        <taxon>fabids</taxon>
        <taxon>Malpighiales</taxon>
        <taxon>Euphorbiaceae</taxon>
        <taxon>Crotonoideae</taxon>
        <taxon>Manihoteae</taxon>
        <taxon>Manihot</taxon>
    </lineage>
</organism>
<dbReference type="STRING" id="3983.A0A2C9WKA3"/>
<protein>
    <submittedName>
        <fullName evidence="1">Uncharacterized protein</fullName>
    </submittedName>
</protein>
<dbReference type="Pfam" id="PF14009">
    <property type="entry name" value="PADRE"/>
    <property type="match status" value="1"/>
</dbReference>
<gene>
    <name evidence="1" type="ORF">MANES_01G114000v8</name>
</gene>
<accession>A0A2C9WKA3</accession>
<proteinExistence type="predicted"/>
<keyword evidence="2" id="KW-1185">Reference proteome</keyword>
<dbReference type="PANTHER" id="PTHR33052">
    <property type="entry name" value="DUF4228 DOMAIN PROTEIN-RELATED"/>
    <property type="match status" value="1"/>
</dbReference>
<reference evidence="2" key="1">
    <citation type="journal article" date="2016" name="Nat. Biotechnol.">
        <title>Sequencing wild and cultivated cassava and related species reveals extensive interspecific hybridization and genetic diversity.</title>
        <authorList>
            <person name="Bredeson J.V."/>
            <person name="Lyons J.B."/>
            <person name="Prochnik S.E."/>
            <person name="Wu G.A."/>
            <person name="Ha C.M."/>
            <person name="Edsinger-Gonzales E."/>
            <person name="Grimwood J."/>
            <person name="Schmutz J."/>
            <person name="Rabbi I.Y."/>
            <person name="Egesi C."/>
            <person name="Nauluvula P."/>
            <person name="Lebot V."/>
            <person name="Ndunguru J."/>
            <person name="Mkamilo G."/>
            <person name="Bart R.S."/>
            <person name="Setter T.L."/>
            <person name="Gleadow R.M."/>
            <person name="Kulakow P."/>
            <person name="Ferguson M.E."/>
            <person name="Rounsley S."/>
            <person name="Rokhsar D.S."/>
        </authorList>
    </citation>
    <scope>NUCLEOTIDE SEQUENCE [LARGE SCALE GENOMIC DNA]</scope>
    <source>
        <strain evidence="2">cv. AM560-2</strain>
    </source>
</reference>
<dbReference type="Proteomes" id="UP000091857">
    <property type="component" value="Chromosome 1"/>
</dbReference>
<dbReference type="OrthoDB" id="1922322at2759"/>